<dbReference type="InterPro" id="IPR018260">
    <property type="entry name" value="Ribosomal_uL22_CS"/>
</dbReference>
<comment type="subunit">
    <text evidence="3 10 12">Part of the 50S ribosomal subunit.</text>
</comment>
<keyword evidence="4 10" id="KW-0699">rRNA-binding</keyword>
<dbReference type="GO" id="GO:0006412">
    <property type="term" value="P:translation"/>
    <property type="evidence" value="ECO:0007669"/>
    <property type="project" value="UniProtKB-UniRule"/>
</dbReference>
<comment type="function">
    <text evidence="1 10">The globular domain of the protein is located near the polypeptide exit tunnel on the outside of the subunit, while an extended beta-hairpin is found that lines the wall of the exit tunnel in the center of the 70S ribosome.</text>
</comment>
<evidence type="ECO:0000256" key="4">
    <source>
        <dbReference type="ARBA" id="ARBA00022730"/>
    </source>
</evidence>
<dbReference type="PROSITE" id="PS00464">
    <property type="entry name" value="RIBOSOMAL_L22"/>
    <property type="match status" value="1"/>
</dbReference>
<dbReference type="InterPro" id="IPR047867">
    <property type="entry name" value="Ribosomal_uL22_bac/org-type"/>
</dbReference>
<evidence type="ECO:0000256" key="2">
    <source>
        <dbReference type="ARBA" id="ARBA00009451"/>
    </source>
</evidence>
<evidence type="ECO:0000256" key="3">
    <source>
        <dbReference type="ARBA" id="ARBA00011838"/>
    </source>
</evidence>
<evidence type="ECO:0000256" key="10">
    <source>
        <dbReference type="HAMAP-Rule" id="MF_01331"/>
    </source>
</evidence>
<gene>
    <name evidence="10 14" type="primary">rplV</name>
    <name evidence="14" type="ORF">IAC73_00290</name>
</gene>
<proteinExistence type="inferred from homology"/>
<dbReference type="PANTHER" id="PTHR13501">
    <property type="entry name" value="CHLOROPLAST 50S RIBOSOMAL PROTEIN L22-RELATED"/>
    <property type="match status" value="1"/>
</dbReference>
<evidence type="ECO:0000256" key="12">
    <source>
        <dbReference type="RuleBase" id="RU004006"/>
    </source>
</evidence>
<dbReference type="InterPro" id="IPR036394">
    <property type="entry name" value="Ribosomal_uL22_sf"/>
</dbReference>
<dbReference type="Pfam" id="PF00237">
    <property type="entry name" value="Ribosomal_L22"/>
    <property type="match status" value="1"/>
</dbReference>
<evidence type="ECO:0000256" key="13">
    <source>
        <dbReference type="RuleBase" id="RU004008"/>
    </source>
</evidence>
<reference evidence="14" key="1">
    <citation type="submission" date="2020-10" db="EMBL/GenBank/DDBJ databases">
        <authorList>
            <person name="Gilroy R."/>
        </authorList>
    </citation>
    <scope>NUCLEOTIDE SEQUENCE</scope>
    <source>
        <strain evidence="14">10406</strain>
    </source>
</reference>
<dbReference type="GO" id="GO:0022625">
    <property type="term" value="C:cytosolic large ribosomal subunit"/>
    <property type="evidence" value="ECO:0007669"/>
    <property type="project" value="TreeGrafter"/>
</dbReference>
<dbReference type="InterPro" id="IPR001063">
    <property type="entry name" value="Ribosomal_uL22"/>
</dbReference>
<dbReference type="CDD" id="cd00336">
    <property type="entry name" value="Ribosomal_L22"/>
    <property type="match status" value="1"/>
</dbReference>
<comment type="caution">
    <text evidence="14">The sequence shown here is derived from an EMBL/GenBank/DDBJ whole genome shotgun (WGS) entry which is preliminary data.</text>
</comment>
<dbReference type="HAMAP" id="MF_01331_B">
    <property type="entry name" value="Ribosomal_uL22_B"/>
    <property type="match status" value="1"/>
</dbReference>
<evidence type="ECO:0000313" key="14">
    <source>
        <dbReference type="EMBL" id="HIU98269.1"/>
    </source>
</evidence>
<evidence type="ECO:0000256" key="8">
    <source>
        <dbReference type="ARBA" id="ARBA00025084"/>
    </source>
</evidence>
<protein>
    <recommendedName>
        <fullName evidence="9 10">Large ribosomal subunit protein uL22</fullName>
    </recommendedName>
</protein>
<keyword evidence="6 10" id="KW-0689">Ribosomal protein</keyword>
<dbReference type="SUPFAM" id="SSF54843">
    <property type="entry name" value="Ribosomal protein L22"/>
    <property type="match status" value="1"/>
</dbReference>
<dbReference type="InterPro" id="IPR005727">
    <property type="entry name" value="Ribosomal_uL22_bac/chlpt-type"/>
</dbReference>
<reference evidence="14" key="2">
    <citation type="journal article" date="2021" name="PeerJ">
        <title>Extensive microbial diversity within the chicken gut microbiome revealed by metagenomics and culture.</title>
        <authorList>
            <person name="Gilroy R."/>
            <person name="Ravi A."/>
            <person name="Getino M."/>
            <person name="Pursley I."/>
            <person name="Horton D.L."/>
            <person name="Alikhan N.F."/>
            <person name="Baker D."/>
            <person name="Gharbi K."/>
            <person name="Hall N."/>
            <person name="Watson M."/>
            <person name="Adriaenssens E.M."/>
            <person name="Foster-Nyarko E."/>
            <person name="Jarju S."/>
            <person name="Secka A."/>
            <person name="Antonio M."/>
            <person name="Oren A."/>
            <person name="Chaudhuri R.R."/>
            <person name="La Ragione R."/>
            <person name="Hildebrand F."/>
            <person name="Pallen M.J."/>
        </authorList>
    </citation>
    <scope>NUCLEOTIDE SEQUENCE</scope>
    <source>
        <strain evidence="14">10406</strain>
    </source>
</reference>
<keyword evidence="7 10" id="KW-0687">Ribonucleoprotein</keyword>
<name>A0A9D1SVI7_9FIRM</name>
<accession>A0A9D1SVI7</accession>
<comment type="function">
    <text evidence="10 13">This protein binds specifically to 23S rRNA; its binding is stimulated by other ribosomal proteins, e.g., L4, L17, and L20. It is important during the early stages of 50S assembly. It makes multiple contacts with different domains of the 23S rRNA in the assembled 50S subunit and ribosome.</text>
</comment>
<dbReference type="AlphaFoldDB" id="A0A9D1SVI7"/>
<evidence type="ECO:0000256" key="11">
    <source>
        <dbReference type="RuleBase" id="RU004005"/>
    </source>
</evidence>
<sequence length="129" mass="14274">MATRSKHKALERRAKADARPRATAKFVRISPFKVRIVLDIIKGKPVTEALAILENTPKAASEVLYKVVSSAVANAENNLNMSRSDLFIAECYADDGPTLKRIMPRAQGRAFRINKRTSHITVILDSVNA</sequence>
<dbReference type="PANTHER" id="PTHR13501:SF8">
    <property type="entry name" value="LARGE RIBOSOMAL SUBUNIT PROTEIN UL22M"/>
    <property type="match status" value="1"/>
</dbReference>
<keyword evidence="5 10" id="KW-0694">RNA-binding</keyword>
<dbReference type="GO" id="GO:0003735">
    <property type="term" value="F:structural constituent of ribosome"/>
    <property type="evidence" value="ECO:0007669"/>
    <property type="project" value="InterPro"/>
</dbReference>
<dbReference type="EMBL" id="DVOE01000002">
    <property type="protein sequence ID" value="HIU98269.1"/>
    <property type="molecule type" value="Genomic_DNA"/>
</dbReference>
<evidence type="ECO:0000256" key="7">
    <source>
        <dbReference type="ARBA" id="ARBA00023274"/>
    </source>
</evidence>
<evidence type="ECO:0000313" key="15">
    <source>
        <dbReference type="Proteomes" id="UP000886857"/>
    </source>
</evidence>
<dbReference type="Proteomes" id="UP000886857">
    <property type="component" value="Unassembled WGS sequence"/>
</dbReference>
<evidence type="ECO:0000256" key="9">
    <source>
        <dbReference type="ARBA" id="ARBA00035207"/>
    </source>
</evidence>
<dbReference type="Gene3D" id="3.90.470.10">
    <property type="entry name" value="Ribosomal protein L22/L17"/>
    <property type="match status" value="1"/>
</dbReference>
<evidence type="ECO:0000256" key="1">
    <source>
        <dbReference type="ARBA" id="ARBA00003478"/>
    </source>
</evidence>
<comment type="function">
    <text evidence="8">This protein binds specifically to 23S rRNA; its binding is stimulated by other ribosomal proteins, e.g. L4, L17, and L20. It is important during the early stages of 50S assembly. It makes multiple contacts with different domains of the 23S rRNA in the assembled 50S subunit and ribosome.</text>
</comment>
<dbReference type="GO" id="GO:0019843">
    <property type="term" value="F:rRNA binding"/>
    <property type="evidence" value="ECO:0007669"/>
    <property type="project" value="UniProtKB-UniRule"/>
</dbReference>
<evidence type="ECO:0000256" key="5">
    <source>
        <dbReference type="ARBA" id="ARBA00022884"/>
    </source>
</evidence>
<dbReference type="NCBIfam" id="TIGR01044">
    <property type="entry name" value="rplV_bact"/>
    <property type="match status" value="1"/>
</dbReference>
<organism evidence="14 15">
    <name type="scientific">Candidatus Limadaptatus stercoripullorum</name>
    <dbReference type="NCBI Taxonomy" id="2840846"/>
    <lineage>
        <taxon>Bacteria</taxon>
        <taxon>Bacillati</taxon>
        <taxon>Bacillota</taxon>
        <taxon>Clostridia</taxon>
        <taxon>Eubacteriales</taxon>
        <taxon>Candidatus Limadaptatus</taxon>
    </lineage>
</organism>
<comment type="similarity">
    <text evidence="2 10 11">Belongs to the universal ribosomal protein uL22 family.</text>
</comment>
<evidence type="ECO:0000256" key="6">
    <source>
        <dbReference type="ARBA" id="ARBA00022980"/>
    </source>
</evidence>